<dbReference type="Proteomes" id="UP001148737">
    <property type="component" value="Unassembled WGS sequence"/>
</dbReference>
<reference evidence="1" key="1">
    <citation type="submission" date="2022-07" db="EMBL/GenBank/DDBJ databases">
        <title>Genome Sequence of Lecanicillium saksenae.</title>
        <authorList>
            <person name="Buettner E."/>
        </authorList>
    </citation>
    <scope>NUCLEOTIDE SEQUENCE</scope>
    <source>
        <strain evidence="1">VT-O1</strain>
    </source>
</reference>
<evidence type="ECO:0000313" key="1">
    <source>
        <dbReference type="EMBL" id="KAJ3478839.1"/>
    </source>
</evidence>
<protein>
    <submittedName>
        <fullName evidence="1">Uncharacterized protein</fullName>
    </submittedName>
</protein>
<name>A0ACC1QJD5_9HYPO</name>
<comment type="caution">
    <text evidence="1">The sequence shown here is derived from an EMBL/GenBank/DDBJ whole genome shotgun (WGS) entry which is preliminary data.</text>
</comment>
<sequence>MAALGLDLTKNLSYYTVPAAFVACVVPHFIAVAGSKGTFDNAYPRNLNEDVEKSTLDKEAKQRVARAQAASDNGFETIGLYAAAVVAANVAGVDTTSLNRITIGYVLSRFAYVFTYVNLGANRKTAPVRSGVWMAGIAAIMTLFIKAGNKVAA</sequence>
<gene>
    <name evidence="1" type="ORF">NLG97_g8469</name>
</gene>
<keyword evidence="2" id="KW-1185">Reference proteome</keyword>
<dbReference type="EMBL" id="JANAKD010001498">
    <property type="protein sequence ID" value="KAJ3478839.1"/>
    <property type="molecule type" value="Genomic_DNA"/>
</dbReference>
<evidence type="ECO:0000313" key="2">
    <source>
        <dbReference type="Proteomes" id="UP001148737"/>
    </source>
</evidence>
<proteinExistence type="predicted"/>
<accession>A0ACC1QJD5</accession>
<organism evidence="1 2">
    <name type="scientific">Lecanicillium saksenae</name>
    <dbReference type="NCBI Taxonomy" id="468837"/>
    <lineage>
        <taxon>Eukaryota</taxon>
        <taxon>Fungi</taxon>
        <taxon>Dikarya</taxon>
        <taxon>Ascomycota</taxon>
        <taxon>Pezizomycotina</taxon>
        <taxon>Sordariomycetes</taxon>
        <taxon>Hypocreomycetidae</taxon>
        <taxon>Hypocreales</taxon>
        <taxon>Cordycipitaceae</taxon>
        <taxon>Lecanicillium</taxon>
    </lineage>
</organism>